<organism evidence="2 3">
    <name type="scientific">Candidatus Thiodiazotropha taylori</name>
    <dbReference type="NCBI Taxonomy" id="2792791"/>
    <lineage>
        <taxon>Bacteria</taxon>
        <taxon>Pseudomonadati</taxon>
        <taxon>Pseudomonadota</taxon>
        <taxon>Gammaproteobacteria</taxon>
        <taxon>Chromatiales</taxon>
        <taxon>Sedimenticolaceae</taxon>
        <taxon>Candidatus Thiodiazotropha</taxon>
    </lineage>
</organism>
<dbReference type="Gene3D" id="1.10.30.50">
    <property type="match status" value="1"/>
</dbReference>
<name>A0A9E4TTW9_9GAMM</name>
<comment type="caution">
    <text evidence="2">The sequence shown here is derived from an EMBL/GenBank/DDBJ whole genome shotgun (WGS) entry which is preliminary data.</text>
</comment>
<dbReference type="InterPro" id="IPR003615">
    <property type="entry name" value="HNH_nuc"/>
</dbReference>
<dbReference type="Pfam" id="PF01844">
    <property type="entry name" value="HNH"/>
    <property type="match status" value="1"/>
</dbReference>
<keyword evidence="2" id="KW-0540">Nuclease</keyword>
<dbReference type="InterPro" id="IPR002711">
    <property type="entry name" value="HNH"/>
</dbReference>
<protein>
    <submittedName>
        <fullName evidence="2">HNH endonuclease</fullName>
    </submittedName>
</protein>
<sequence length="169" mass="20145">MTKEKDCTIVSFDGDFTISAIRDFVKYCGSYFQDKFRSEIRKEREREAIGRHTKGDLSNIAQWQEYKCYFCFKQLYEQSHIYEGAELGHIAHWDHLTPLSRSKGSNYPSNMALTCKECNLKKGNKTENEYWTSLREIMSEDKIFEIRKFHEGYKQLKLALNRKKRQKQT</sequence>
<dbReference type="GO" id="GO:0008270">
    <property type="term" value="F:zinc ion binding"/>
    <property type="evidence" value="ECO:0007669"/>
    <property type="project" value="InterPro"/>
</dbReference>
<keyword evidence="2" id="KW-0255">Endonuclease</keyword>
<feature type="domain" description="HNH" evidence="1">
    <location>
        <begin position="91"/>
        <end position="125"/>
    </location>
</feature>
<dbReference type="AlphaFoldDB" id="A0A9E4TTW9"/>
<evidence type="ECO:0000313" key="2">
    <source>
        <dbReference type="EMBL" id="MCG7979764.1"/>
    </source>
</evidence>
<dbReference type="CDD" id="cd00085">
    <property type="entry name" value="HNHc"/>
    <property type="match status" value="1"/>
</dbReference>
<gene>
    <name evidence="2" type="ORF">JAY77_16665</name>
</gene>
<dbReference type="EMBL" id="JAEPCR010000084">
    <property type="protein sequence ID" value="MCG7979764.1"/>
    <property type="molecule type" value="Genomic_DNA"/>
</dbReference>
<dbReference type="Proteomes" id="UP000886674">
    <property type="component" value="Unassembled WGS sequence"/>
</dbReference>
<reference evidence="2" key="1">
    <citation type="journal article" date="2021" name="Proc. Natl. Acad. Sci. U.S.A.">
        <title>Global biogeography of chemosynthetic symbionts reveals both localized and globally distributed symbiont groups. .</title>
        <authorList>
            <person name="Osvatic J.T."/>
            <person name="Wilkins L.G.E."/>
            <person name="Leibrecht L."/>
            <person name="Leray M."/>
            <person name="Zauner S."/>
            <person name="Polzin J."/>
            <person name="Camacho Y."/>
            <person name="Gros O."/>
            <person name="van Gils J.A."/>
            <person name="Eisen J.A."/>
            <person name="Petersen J.M."/>
            <person name="Yuen B."/>
        </authorList>
    </citation>
    <scope>NUCLEOTIDE SEQUENCE</scope>
    <source>
        <strain evidence="2">MAGclacostrist055</strain>
    </source>
</reference>
<keyword evidence="2" id="KW-0378">Hydrolase</keyword>
<dbReference type="GO" id="GO:0003676">
    <property type="term" value="F:nucleic acid binding"/>
    <property type="evidence" value="ECO:0007669"/>
    <property type="project" value="InterPro"/>
</dbReference>
<proteinExistence type="predicted"/>
<accession>A0A9E4TTW9</accession>
<dbReference type="GO" id="GO:0004519">
    <property type="term" value="F:endonuclease activity"/>
    <property type="evidence" value="ECO:0007669"/>
    <property type="project" value="UniProtKB-KW"/>
</dbReference>
<evidence type="ECO:0000259" key="1">
    <source>
        <dbReference type="Pfam" id="PF01844"/>
    </source>
</evidence>
<evidence type="ECO:0000313" key="3">
    <source>
        <dbReference type="Proteomes" id="UP000886674"/>
    </source>
</evidence>